<feature type="compositionally biased region" description="Low complexity" evidence="1">
    <location>
        <begin position="90"/>
        <end position="108"/>
    </location>
</feature>
<dbReference type="RefSeq" id="WP_210039219.1">
    <property type="nucleotide sequence ID" value="NZ_JBHLVU010000043.1"/>
</dbReference>
<feature type="compositionally biased region" description="Acidic residues" evidence="1">
    <location>
        <begin position="111"/>
        <end position="124"/>
    </location>
</feature>
<organism evidence="2 3">
    <name type="scientific">Paenibacillus sepulcri</name>
    <dbReference type="NCBI Taxonomy" id="359917"/>
    <lineage>
        <taxon>Bacteria</taxon>
        <taxon>Bacillati</taxon>
        <taxon>Bacillota</taxon>
        <taxon>Bacilli</taxon>
        <taxon>Bacillales</taxon>
        <taxon>Paenibacillaceae</taxon>
        <taxon>Paenibacillus</taxon>
    </lineage>
</organism>
<keyword evidence="3" id="KW-1185">Reference proteome</keyword>
<sequence>MKKTKLPGDNISLKTKKSEDPAVMQWINAQTNLMDSLRYLIENEINQSGVRNLQAYIPTERSTLNSSGSAQLQTLNNGALSANRELAAGSVSPEDSAAAAAPEQPDSPNTVEDEFDDEDIEAWT</sequence>
<protein>
    <submittedName>
        <fullName evidence="2">Uncharacterized protein</fullName>
    </submittedName>
</protein>
<reference evidence="2 3" key="1">
    <citation type="submission" date="2021-07" db="EMBL/GenBank/DDBJ databases">
        <title>Paenibacillus radiodurans sp. nov., isolated from the southeastern edge of Tengger Desert.</title>
        <authorList>
            <person name="Zhang G."/>
        </authorList>
    </citation>
    <scope>NUCLEOTIDE SEQUENCE [LARGE SCALE GENOMIC DNA]</scope>
    <source>
        <strain evidence="2 3">CCM 7311</strain>
    </source>
</reference>
<evidence type="ECO:0000313" key="2">
    <source>
        <dbReference type="EMBL" id="MBW7458195.1"/>
    </source>
</evidence>
<proteinExistence type="predicted"/>
<dbReference type="Proteomes" id="UP001519887">
    <property type="component" value="Unassembled WGS sequence"/>
</dbReference>
<gene>
    <name evidence="2" type="ORF">K0U00_29550</name>
</gene>
<comment type="caution">
    <text evidence="2">The sequence shown here is derived from an EMBL/GenBank/DDBJ whole genome shotgun (WGS) entry which is preliminary data.</text>
</comment>
<name>A0ABS7CBW2_9BACL</name>
<feature type="region of interest" description="Disordered" evidence="1">
    <location>
        <begin position="84"/>
        <end position="124"/>
    </location>
</feature>
<evidence type="ECO:0000256" key="1">
    <source>
        <dbReference type="SAM" id="MobiDB-lite"/>
    </source>
</evidence>
<dbReference type="EMBL" id="JAHZIK010001106">
    <property type="protein sequence ID" value="MBW7458195.1"/>
    <property type="molecule type" value="Genomic_DNA"/>
</dbReference>
<evidence type="ECO:0000313" key="3">
    <source>
        <dbReference type="Proteomes" id="UP001519887"/>
    </source>
</evidence>
<accession>A0ABS7CBW2</accession>